<dbReference type="InterPro" id="IPR011098">
    <property type="entry name" value="G5_dom"/>
</dbReference>
<feature type="region of interest" description="Disordered" evidence="2">
    <location>
        <begin position="454"/>
        <end position="487"/>
    </location>
</feature>
<name>A0ABW0K6W6_9BACL</name>
<reference evidence="5" key="1">
    <citation type="journal article" date="2019" name="Int. J. Syst. Evol. Microbiol.">
        <title>The Global Catalogue of Microorganisms (GCM) 10K type strain sequencing project: providing services to taxonomists for standard genome sequencing and annotation.</title>
        <authorList>
            <consortium name="The Broad Institute Genomics Platform"/>
            <consortium name="The Broad Institute Genome Sequencing Center for Infectious Disease"/>
            <person name="Wu L."/>
            <person name="Ma J."/>
        </authorList>
    </citation>
    <scope>NUCLEOTIDE SEQUENCE [LARGE SCALE GENOMIC DNA]</scope>
    <source>
        <strain evidence="5">KACC 11904</strain>
    </source>
</reference>
<dbReference type="InterPro" id="IPR007391">
    <property type="entry name" value="Vancomycin_resist_VanW"/>
</dbReference>
<dbReference type="RefSeq" id="WP_270884590.1">
    <property type="nucleotide sequence ID" value="NZ_JAQFVF010000072.1"/>
</dbReference>
<comment type="caution">
    <text evidence="4">The sequence shown here is derived from an EMBL/GenBank/DDBJ whole genome shotgun (WGS) entry which is preliminary data.</text>
</comment>
<protein>
    <submittedName>
        <fullName evidence="4">VanW family protein</fullName>
    </submittedName>
</protein>
<dbReference type="PROSITE" id="PS51109">
    <property type="entry name" value="G5"/>
    <property type="match status" value="1"/>
</dbReference>
<organism evidence="4 5">
    <name type="scientific">Paenibacillus aestuarii</name>
    <dbReference type="NCBI Taxonomy" id="516965"/>
    <lineage>
        <taxon>Bacteria</taxon>
        <taxon>Bacillati</taxon>
        <taxon>Bacillota</taxon>
        <taxon>Bacilli</taxon>
        <taxon>Bacillales</taxon>
        <taxon>Paenibacillaceae</taxon>
        <taxon>Paenibacillus</taxon>
    </lineage>
</organism>
<evidence type="ECO:0000313" key="4">
    <source>
        <dbReference type="EMBL" id="MFC5448752.1"/>
    </source>
</evidence>
<dbReference type="Pfam" id="PF07501">
    <property type="entry name" value="G5"/>
    <property type="match status" value="1"/>
</dbReference>
<dbReference type="EMBL" id="JBHSMJ010000011">
    <property type="protein sequence ID" value="MFC5448752.1"/>
    <property type="molecule type" value="Genomic_DNA"/>
</dbReference>
<dbReference type="Pfam" id="PF04294">
    <property type="entry name" value="VanW"/>
    <property type="match status" value="1"/>
</dbReference>
<gene>
    <name evidence="4" type="ORF">ACFPOG_10795</name>
</gene>
<feature type="domain" description="G5" evidence="3">
    <location>
        <begin position="382"/>
        <end position="461"/>
    </location>
</feature>
<dbReference type="PANTHER" id="PTHR35788:SF1">
    <property type="entry name" value="EXPORTED PROTEIN"/>
    <property type="match status" value="1"/>
</dbReference>
<dbReference type="InterPro" id="IPR052913">
    <property type="entry name" value="Glycopeptide_resist_protein"/>
</dbReference>
<evidence type="ECO:0000313" key="5">
    <source>
        <dbReference type="Proteomes" id="UP001596044"/>
    </source>
</evidence>
<keyword evidence="1" id="KW-0732">Signal</keyword>
<evidence type="ECO:0000256" key="1">
    <source>
        <dbReference type="ARBA" id="ARBA00022729"/>
    </source>
</evidence>
<dbReference type="SMART" id="SM01208">
    <property type="entry name" value="G5"/>
    <property type="match status" value="1"/>
</dbReference>
<proteinExistence type="predicted"/>
<dbReference type="Proteomes" id="UP001596044">
    <property type="component" value="Unassembled WGS sequence"/>
</dbReference>
<keyword evidence="5" id="KW-1185">Reference proteome</keyword>
<dbReference type="Gene3D" id="2.20.230.10">
    <property type="entry name" value="Resuscitation-promoting factor rpfb"/>
    <property type="match status" value="1"/>
</dbReference>
<dbReference type="PANTHER" id="PTHR35788">
    <property type="entry name" value="EXPORTED PROTEIN-RELATED"/>
    <property type="match status" value="1"/>
</dbReference>
<sequence>MSHTPSFGSLSRKHLLALALVASLAGASCGALYIYGSGDKLPAQFQVAGWQAGGLTHAQFQEQFDHQLKQYASLPVHLVSSHPDVASKDLTLSQLGLVVQRGALDQAMQRLFQGTLTERIEARWSLRHAKISLPLTIDPDKLNAAVRQSWKELYAIQPLGARRIVDPNDSIRYEPERSVLRFDTITLNKELSAKLPSFTDKPPASQPLNVTLPFYTEAPAVTVESLQKQGVDRKIIEFTTSFPLSGSGRIHNIRSTATTIQDMLLAPGDIFDYSKIIEQTEAKFGYQEAPVILNGKLVPGVGGGICQVSSTLYNAVLRSGLEIVERRNHSLPVSYVPLGQDATFANGYINFKFRNNMGAYLLIRAVTTDNNVTVKLYGHMPPSDSYDIESKVIETIQPTIQYVHNPNIKRGATKLISKGKEGYVVETYRYKKVNGSVVSKELISKDRYAPVPALFASNRADDQPEDNNPNKNQAPILEDGVKGPNSR</sequence>
<evidence type="ECO:0000259" key="3">
    <source>
        <dbReference type="PROSITE" id="PS51109"/>
    </source>
</evidence>
<accession>A0ABW0K6W6</accession>
<evidence type="ECO:0000256" key="2">
    <source>
        <dbReference type="SAM" id="MobiDB-lite"/>
    </source>
</evidence>